<name>A0ABV8AP45_9BACT</name>
<dbReference type="CDD" id="cd02253">
    <property type="entry name" value="DmpA"/>
    <property type="match status" value="1"/>
</dbReference>
<dbReference type="Proteomes" id="UP001595805">
    <property type="component" value="Unassembled WGS sequence"/>
</dbReference>
<dbReference type="SUPFAM" id="SSF56266">
    <property type="entry name" value="DmpA/ArgJ-like"/>
    <property type="match status" value="1"/>
</dbReference>
<comment type="similarity">
    <text evidence="1">Belongs to the peptidase S58 family.</text>
</comment>
<dbReference type="InterPro" id="IPR016117">
    <property type="entry name" value="ArgJ-like_dom_sf"/>
</dbReference>
<organism evidence="2 3">
    <name type="scientific">Algoriphagus namhaensis</name>
    <dbReference type="NCBI Taxonomy" id="915353"/>
    <lineage>
        <taxon>Bacteria</taxon>
        <taxon>Pseudomonadati</taxon>
        <taxon>Bacteroidota</taxon>
        <taxon>Cytophagia</taxon>
        <taxon>Cytophagales</taxon>
        <taxon>Cyclobacteriaceae</taxon>
        <taxon>Algoriphagus</taxon>
    </lineage>
</organism>
<comment type="caution">
    <text evidence="2">The sequence shown here is derived from an EMBL/GenBank/DDBJ whole genome shotgun (WGS) entry which is preliminary data.</text>
</comment>
<dbReference type="Pfam" id="PF03576">
    <property type="entry name" value="Peptidase_S58"/>
    <property type="match status" value="1"/>
</dbReference>
<dbReference type="InterPro" id="IPR005321">
    <property type="entry name" value="Peptidase_S58_DmpA"/>
</dbReference>
<protein>
    <submittedName>
        <fullName evidence="2">P1 family peptidase</fullName>
    </submittedName>
</protein>
<dbReference type="PANTHER" id="PTHR36512">
    <property type="entry name" value="D-AMINOPEPTIDASE"/>
    <property type="match status" value="1"/>
</dbReference>
<dbReference type="EMBL" id="JBHRZS010000006">
    <property type="protein sequence ID" value="MFC3879738.1"/>
    <property type="molecule type" value="Genomic_DNA"/>
</dbReference>
<evidence type="ECO:0000256" key="1">
    <source>
        <dbReference type="ARBA" id="ARBA00007068"/>
    </source>
</evidence>
<gene>
    <name evidence="2" type="ORF">ACFOSV_06105</name>
</gene>
<keyword evidence="3" id="KW-1185">Reference proteome</keyword>
<dbReference type="Gene3D" id="3.60.70.12">
    <property type="entry name" value="L-amino peptidase D-ALA esterase/amidase"/>
    <property type="match status" value="1"/>
</dbReference>
<reference evidence="3" key="1">
    <citation type="journal article" date="2019" name="Int. J. Syst. Evol. Microbiol.">
        <title>The Global Catalogue of Microorganisms (GCM) 10K type strain sequencing project: providing services to taxonomists for standard genome sequencing and annotation.</title>
        <authorList>
            <consortium name="The Broad Institute Genomics Platform"/>
            <consortium name="The Broad Institute Genome Sequencing Center for Infectious Disease"/>
            <person name="Wu L."/>
            <person name="Ma J."/>
        </authorList>
    </citation>
    <scope>NUCLEOTIDE SEQUENCE [LARGE SCALE GENOMIC DNA]</scope>
    <source>
        <strain evidence="3">CCUG 60523</strain>
    </source>
</reference>
<accession>A0ABV8AP45</accession>
<evidence type="ECO:0000313" key="3">
    <source>
        <dbReference type="Proteomes" id="UP001595805"/>
    </source>
</evidence>
<sequence length="372" mass="39294">MKAHQFLLLFLIFMPQLSMSQERPRDLGIPFGILPVGDLNSITDVSGVKVGHFTKVEGENIRTGVTAILPHGDNIFQQKVPAAVFVGNGFGKLAGTTQVMELGNIESPIILTNTLSVAAGMEGVIRYTLSQSGNESVGSVNALVGETNDGYLNDIRGMHISPDEVIQAISSAQSGPVKEGNVGAGTGTVCFGWKGGIGTSSRKLPESLGGYTVGVLVQTNFGGNLQIAGVPVGEKLGKYPFRDALEKADGSCMIVIATDAPVLDRNLERMAKRAMMGLAKTGGIASNGSGDYVIAFSTNEGLRIPYGNKGLINFNELPNEAMTPLFMAVIEATEEAIINSLFAAESMTGRDGNSVEALPKEYILNLINLKKE</sequence>
<proteinExistence type="inferred from homology"/>
<dbReference type="PANTHER" id="PTHR36512:SF3">
    <property type="entry name" value="BLR5678 PROTEIN"/>
    <property type="match status" value="1"/>
</dbReference>
<dbReference type="RefSeq" id="WP_377904441.1">
    <property type="nucleotide sequence ID" value="NZ_JBHRZS010000006.1"/>
</dbReference>
<evidence type="ECO:0000313" key="2">
    <source>
        <dbReference type="EMBL" id="MFC3879738.1"/>
    </source>
</evidence>